<keyword evidence="4" id="KW-1185">Reference proteome</keyword>
<evidence type="ECO:0000256" key="1">
    <source>
        <dbReference type="ARBA" id="ARBA00008005"/>
    </source>
</evidence>
<dbReference type="PANTHER" id="PTHR35861:SF1">
    <property type="entry name" value="PHAGE TAIL SHEATH PROTEIN"/>
    <property type="match status" value="1"/>
</dbReference>
<dbReference type="InterPro" id="IPR020287">
    <property type="entry name" value="Tail_sheath_C"/>
</dbReference>
<dbReference type="Proteomes" id="UP001209885">
    <property type="component" value="Unassembled WGS sequence"/>
</dbReference>
<comment type="similarity">
    <text evidence="1">Belongs to the myoviridae tail sheath protein family.</text>
</comment>
<dbReference type="InterPro" id="IPR052042">
    <property type="entry name" value="Tail_sheath_structural"/>
</dbReference>
<dbReference type="Pfam" id="PF17482">
    <property type="entry name" value="Phage_sheath_1C"/>
    <property type="match status" value="1"/>
</dbReference>
<dbReference type="PANTHER" id="PTHR35861">
    <property type="match status" value="1"/>
</dbReference>
<gene>
    <name evidence="3" type="ORF">OO013_08325</name>
</gene>
<dbReference type="Gene3D" id="3.40.50.11780">
    <property type="match status" value="1"/>
</dbReference>
<evidence type="ECO:0000313" key="4">
    <source>
        <dbReference type="Proteomes" id="UP001209885"/>
    </source>
</evidence>
<dbReference type="EMBL" id="JAPFQN010000005">
    <property type="protein sequence ID" value="MCX2743868.1"/>
    <property type="molecule type" value="Genomic_DNA"/>
</dbReference>
<reference evidence="3 4" key="1">
    <citation type="submission" date="2022-11" db="EMBL/GenBank/DDBJ databases">
        <title>The characterization of three novel Bacteroidetes species and genomic analysis of their roles in tidal elemental geochemical cycles.</title>
        <authorList>
            <person name="Ma K."/>
        </authorList>
    </citation>
    <scope>NUCLEOTIDE SEQUENCE [LARGE SCALE GENOMIC DNA]</scope>
    <source>
        <strain evidence="3 4">M17</strain>
    </source>
</reference>
<dbReference type="RefSeq" id="WP_266056327.1">
    <property type="nucleotide sequence ID" value="NZ_JAPFQN010000005.1"/>
</dbReference>
<evidence type="ECO:0000259" key="2">
    <source>
        <dbReference type="Pfam" id="PF17482"/>
    </source>
</evidence>
<feature type="domain" description="Tail sheath protein C-terminal" evidence="2">
    <location>
        <begin position="369"/>
        <end position="473"/>
    </location>
</feature>
<protein>
    <submittedName>
        <fullName evidence="3">Phage tail sheath subtilisin-like domain-containing protein</fullName>
    </submittedName>
</protein>
<accession>A0ABT3RQN8</accession>
<comment type="caution">
    <text evidence="3">The sequence shown here is derived from an EMBL/GenBank/DDBJ whole genome shotgun (WGS) entry which is preliminary data.</text>
</comment>
<evidence type="ECO:0000313" key="3">
    <source>
        <dbReference type="EMBL" id="MCX2743868.1"/>
    </source>
</evidence>
<organism evidence="3 4">
    <name type="scientific">Mangrovivirga halotolerans</name>
    <dbReference type="NCBI Taxonomy" id="2993936"/>
    <lineage>
        <taxon>Bacteria</taxon>
        <taxon>Pseudomonadati</taxon>
        <taxon>Bacteroidota</taxon>
        <taxon>Cytophagia</taxon>
        <taxon>Cytophagales</taxon>
        <taxon>Mangrovivirgaceae</taxon>
        <taxon>Mangrovivirga</taxon>
    </lineage>
</organism>
<proteinExistence type="inferred from homology"/>
<sequence>MSTPGVYIEEIPTFPPSVAPVETAIPAFIGITKKTSDAESNTLIDVPKRITSLLEFEQIFGRSSNQAFAVDVVQEYSEEPLRLLSTKVTLTGSPPSPPSGSDLLYYAIQLFYANGGGPCYIVSAASTKFINAVNTLEEFDEPTIIASPGAVYEGNYADIINAALKQCNKLQDRVTVIDVPNDKSMTDIDTNFRTPILSDLSIIKYGAAYYPFLKTSYPFLTNDSSITITSHTVKILDSTGTDVTGTTSVTIPTSITGGVTLDDTTENIAQDFNSVYVAVKSYVTQFKVTLPPSSAVAGVYARVDNDRGVWKAPANVSISNIESPTIKVTNDFQDGLNIDPNSGKSINAIRTFTGRGTLVWGARTLAGNDNEWRYVPVRRFFNFAEESIKKATGRFVFEPNDKNTWTMVKTMIENFLILQWREGALAGEKPQHAFYVKVGLNQTMTAEDILNGFMNVEIGMAVVRPAEFIILKFSHKMQES</sequence>
<name>A0ABT3RQN8_9BACT</name>